<accession>A0A7V3E5N3</accession>
<protein>
    <submittedName>
        <fullName evidence="6">ATP-binding cassette domain-containing protein</fullName>
    </submittedName>
</protein>
<dbReference type="PANTHER" id="PTHR43776:SF7">
    <property type="entry name" value="D,D-DIPEPTIDE TRANSPORT ATP-BINDING PROTEIN DDPF-RELATED"/>
    <property type="match status" value="1"/>
</dbReference>
<sequence length="272" mass="30836">MTRILVKCDKVSYEIIEKNFFREEKKIILQNISFEVLENEILSIAGESGSGKTTLAKILAGILKPTFGEVNYFLKNNFYSNNISPVQMLFQNNGELINPYRTVASILDEVILKAGQQAIVKSSDELLEIFALPKDIKYQKGYSLSGGQQQRVALARIFAVNPQIIILDELFSAQDKDSVGNLISIIKNIKENFGKTVICISHDIRSLRKISDRLIIMKDGKIIEQGSTKEIFTNPLNDYTKFLIKASELELTAEEVKTFLKNYEQNQRNQDS</sequence>
<gene>
    <name evidence="6" type="ORF">ENS31_01040</name>
</gene>
<keyword evidence="2" id="KW-0813">Transport</keyword>
<comment type="similarity">
    <text evidence="1">Belongs to the ABC transporter superfamily.</text>
</comment>
<dbReference type="SUPFAM" id="SSF52540">
    <property type="entry name" value="P-loop containing nucleoside triphosphate hydrolases"/>
    <property type="match status" value="1"/>
</dbReference>
<evidence type="ECO:0000313" key="6">
    <source>
        <dbReference type="EMBL" id="HFI90095.1"/>
    </source>
</evidence>
<evidence type="ECO:0000256" key="2">
    <source>
        <dbReference type="ARBA" id="ARBA00022448"/>
    </source>
</evidence>
<reference evidence="6" key="1">
    <citation type="journal article" date="2020" name="mSystems">
        <title>Genome- and Community-Level Interaction Insights into Carbon Utilization and Element Cycling Functions of Hydrothermarchaeota in Hydrothermal Sediment.</title>
        <authorList>
            <person name="Zhou Z."/>
            <person name="Liu Y."/>
            <person name="Xu W."/>
            <person name="Pan J."/>
            <person name="Luo Z.H."/>
            <person name="Li M."/>
        </authorList>
    </citation>
    <scope>NUCLEOTIDE SEQUENCE [LARGE SCALE GENOMIC DNA]</scope>
    <source>
        <strain evidence="6">SpSt-479</strain>
    </source>
</reference>
<organism evidence="6">
    <name type="scientific">Ignavibacterium album</name>
    <dbReference type="NCBI Taxonomy" id="591197"/>
    <lineage>
        <taxon>Bacteria</taxon>
        <taxon>Pseudomonadati</taxon>
        <taxon>Ignavibacteriota</taxon>
        <taxon>Ignavibacteria</taxon>
        <taxon>Ignavibacteriales</taxon>
        <taxon>Ignavibacteriaceae</taxon>
        <taxon>Ignavibacterium</taxon>
    </lineage>
</organism>
<dbReference type="InterPro" id="IPR050319">
    <property type="entry name" value="ABC_transp_ATP-bind"/>
</dbReference>
<dbReference type="PROSITE" id="PS00211">
    <property type="entry name" value="ABC_TRANSPORTER_1"/>
    <property type="match status" value="1"/>
</dbReference>
<keyword evidence="4 6" id="KW-0067">ATP-binding</keyword>
<dbReference type="EMBL" id="DSUJ01000002">
    <property type="protein sequence ID" value="HFI90095.1"/>
    <property type="molecule type" value="Genomic_DNA"/>
</dbReference>
<dbReference type="GO" id="GO:0055085">
    <property type="term" value="P:transmembrane transport"/>
    <property type="evidence" value="ECO:0007669"/>
    <property type="project" value="UniProtKB-ARBA"/>
</dbReference>
<dbReference type="Pfam" id="PF00005">
    <property type="entry name" value="ABC_tran"/>
    <property type="match status" value="1"/>
</dbReference>
<dbReference type="InterPro" id="IPR003593">
    <property type="entry name" value="AAA+_ATPase"/>
</dbReference>
<feature type="domain" description="ABC transporter" evidence="5">
    <location>
        <begin position="6"/>
        <end position="244"/>
    </location>
</feature>
<dbReference type="InterPro" id="IPR003439">
    <property type="entry name" value="ABC_transporter-like_ATP-bd"/>
</dbReference>
<name>A0A7V3E5N3_9BACT</name>
<dbReference type="InterPro" id="IPR017871">
    <property type="entry name" value="ABC_transporter-like_CS"/>
</dbReference>
<dbReference type="Gene3D" id="3.40.50.300">
    <property type="entry name" value="P-loop containing nucleotide triphosphate hydrolases"/>
    <property type="match status" value="1"/>
</dbReference>
<dbReference type="GO" id="GO:0005524">
    <property type="term" value="F:ATP binding"/>
    <property type="evidence" value="ECO:0007669"/>
    <property type="project" value="UniProtKB-KW"/>
</dbReference>
<dbReference type="SMART" id="SM00382">
    <property type="entry name" value="AAA"/>
    <property type="match status" value="1"/>
</dbReference>
<evidence type="ECO:0000259" key="5">
    <source>
        <dbReference type="PROSITE" id="PS50893"/>
    </source>
</evidence>
<evidence type="ECO:0000256" key="3">
    <source>
        <dbReference type="ARBA" id="ARBA00022741"/>
    </source>
</evidence>
<keyword evidence="3" id="KW-0547">Nucleotide-binding</keyword>
<dbReference type="PANTHER" id="PTHR43776">
    <property type="entry name" value="TRANSPORT ATP-BINDING PROTEIN"/>
    <property type="match status" value="1"/>
</dbReference>
<dbReference type="PROSITE" id="PS50893">
    <property type="entry name" value="ABC_TRANSPORTER_2"/>
    <property type="match status" value="1"/>
</dbReference>
<dbReference type="GO" id="GO:0016887">
    <property type="term" value="F:ATP hydrolysis activity"/>
    <property type="evidence" value="ECO:0007669"/>
    <property type="project" value="InterPro"/>
</dbReference>
<dbReference type="AlphaFoldDB" id="A0A7V3E5N3"/>
<evidence type="ECO:0000256" key="4">
    <source>
        <dbReference type="ARBA" id="ARBA00022840"/>
    </source>
</evidence>
<dbReference type="InterPro" id="IPR027417">
    <property type="entry name" value="P-loop_NTPase"/>
</dbReference>
<proteinExistence type="inferred from homology"/>
<evidence type="ECO:0000256" key="1">
    <source>
        <dbReference type="ARBA" id="ARBA00005417"/>
    </source>
</evidence>
<comment type="caution">
    <text evidence="6">The sequence shown here is derived from an EMBL/GenBank/DDBJ whole genome shotgun (WGS) entry which is preliminary data.</text>
</comment>